<keyword evidence="8" id="KW-0614">Plasmid</keyword>
<dbReference type="GO" id="GO:0046819">
    <property type="term" value="P:protein secretion by the type V secretion system"/>
    <property type="evidence" value="ECO:0007669"/>
    <property type="project" value="TreeGrafter"/>
</dbReference>
<proteinExistence type="predicted"/>
<keyword evidence="2" id="KW-0812">Transmembrane</keyword>
<feature type="compositionally biased region" description="Pro residues" evidence="4">
    <location>
        <begin position="47"/>
        <end position="77"/>
    </location>
</feature>
<dbReference type="Pfam" id="PF08479">
    <property type="entry name" value="POTRA_2"/>
    <property type="match status" value="1"/>
</dbReference>
<dbReference type="GO" id="GO:0098046">
    <property type="term" value="C:type V protein secretion system complex"/>
    <property type="evidence" value="ECO:0007669"/>
    <property type="project" value="TreeGrafter"/>
</dbReference>
<keyword evidence="1" id="KW-0472">Membrane</keyword>
<dbReference type="Gene3D" id="3.10.20.310">
    <property type="entry name" value="membrane protein fhac"/>
    <property type="match status" value="1"/>
</dbReference>
<organism evidence="8 9">
    <name type="scientific">Halotia branconii CENA392</name>
    <dbReference type="NCBI Taxonomy" id="1539056"/>
    <lineage>
        <taxon>Bacteria</taxon>
        <taxon>Bacillati</taxon>
        <taxon>Cyanobacteriota</taxon>
        <taxon>Cyanophyceae</taxon>
        <taxon>Nostocales</taxon>
        <taxon>Nodulariaceae</taxon>
        <taxon>Halotia</taxon>
    </lineage>
</organism>
<evidence type="ECO:0000313" key="9">
    <source>
        <dbReference type="Proteomes" id="UP001223520"/>
    </source>
</evidence>
<dbReference type="RefSeq" id="WP_281486298.1">
    <property type="nucleotide sequence ID" value="NZ_CP124544.1"/>
</dbReference>
<dbReference type="PANTHER" id="PTHR34597">
    <property type="entry name" value="SLR1661 PROTEIN"/>
    <property type="match status" value="1"/>
</dbReference>
<evidence type="ECO:0000259" key="7">
    <source>
        <dbReference type="Pfam" id="PF08479"/>
    </source>
</evidence>
<feature type="domain" description="Haemolysin activator HlyB C-terminal" evidence="6">
    <location>
        <begin position="229"/>
        <end position="538"/>
    </location>
</feature>
<evidence type="ECO:0000256" key="5">
    <source>
        <dbReference type="SAM" id="SignalP"/>
    </source>
</evidence>
<dbReference type="GO" id="GO:0008320">
    <property type="term" value="F:protein transmembrane transporter activity"/>
    <property type="evidence" value="ECO:0007669"/>
    <property type="project" value="TreeGrafter"/>
</dbReference>
<sequence>MTDRSPKKRTLPWLSLTLLILFSRPSHAQTIIQQPNLPPSQDIQPPTQTPQPSPELPQPQSPPPELLPPSSPTPPSQSIPNNLRRTITVERFEIVGSTVFSQEELNKAVSDFLNRPLDIADLREARARITDLYVRNGYISSGAYIPPQEISPGSGVVKIQVVEGKLESIKIRGTRRLSRNYVRDRIEIGRSGLVNQKHLLQALQLLQLNPLIKKVYADLSPGEEPNTAILTVNIEEADTFNAQVLLDNGRSPAVGSFRRRIQVSEANLLGLGDGLTIGYTNTDGSNTFDASYTIPTNPRDGTISFAYGTSAANVTEEPFDILDIQAESRQYELTYRQPIVQTPTQEFALGITASRQEAEASYVDFELGRIPFPSDGADSEGNTRVSALRFFQEWITRNNQEVFAVRSQLSLGVGAFDATINQDRPDSRFFSWQGQAQWVRLLAPETLLLLRGNVQLATTTLVPFEQFGVGGQDSVRGYRQDFLLTDNGVNATAEVQLPILRAGGTLQVIPFSNLGFGWNAGTENPESNLLASVGLGLQWRGGENFSARLDWGIPLVSVDSQDQTWQENGILFSVQYNAF</sequence>
<dbReference type="KEGG" id="hbq:QI031_30320"/>
<reference evidence="8 9" key="1">
    <citation type="journal article" date="2023" name="Limnol Oceanogr Lett">
        <title>Environmental adaptations by the intertidal Antarctic cyanobacterium Halotia branconii CENA392 as revealed using long-read genome sequencing.</title>
        <authorList>
            <person name="Dextro R.B."/>
            <person name="Delbaje E."/>
            <person name="Freitas P.N.N."/>
            <person name="Geraldes V."/>
            <person name="Pinto E."/>
            <person name="Long P.F."/>
            <person name="Fiore M.F."/>
        </authorList>
    </citation>
    <scope>NUCLEOTIDE SEQUENCE [LARGE SCALE GENOMIC DNA]</scope>
    <source>
        <strain evidence="8 9">CENA392</strain>
        <plasmid evidence="8 9">unnamed1</plasmid>
    </source>
</reference>
<feature type="chain" id="PRO_5042576847" evidence="5">
    <location>
        <begin position="29"/>
        <end position="579"/>
    </location>
</feature>
<evidence type="ECO:0000256" key="1">
    <source>
        <dbReference type="ARBA" id="ARBA00022452"/>
    </source>
</evidence>
<geneLocation type="plasmid" evidence="8 9">
    <name>unnamed1</name>
</geneLocation>
<dbReference type="EMBL" id="CP124544">
    <property type="protein sequence ID" value="WGV29102.1"/>
    <property type="molecule type" value="Genomic_DNA"/>
</dbReference>
<keyword evidence="1" id="KW-1134">Transmembrane beta strand</keyword>
<dbReference type="Proteomes" id="UP001223520">
    <property type="component" value="Plasmid unnamed1"/>
</dbReference>
<feature type="region of interest" description="Disordered" evidence="4">
    <location>
        <begin position="33"/>
        <end position="81"/>
    </location>
</feature>
<feature type="domain" description="Polypeptide-transport-associated ShlB-type" evidence="7">
    <location>
        <begin position="88"/>
        <end position="164"/>
    </location>
</feature>
<dbReference type="AlphaFoldDB" id="A0AAJ6NYR9"/>
<keyword evidence="9" id="KW-1185">Reference proteome</keyword>
<dbReference type="PANTHER" id="PTHR34597:SF3">
    <property type="entry name" value="OUTER MEMBRANE TRANSPORTER CDIB"/>
    <property type="match status" value="1"/>
</dbReference>
<evidence type="ECO:0000256" key="4">
    <source>
        <dbReference type="SAM" id="MobiDB-lite"/>
    </source>
</evidence>
<evidence type="ECO:0000256" key="2">
    <source>
        <dbReference type="ARBA" id="ARBA00022692"/>
    </source>
</evidence>
<gene>
    <name evidence="8" type="ORF">QI031_30320</name>
</gene>
<dbReference type="Pfam" id="PF03865">
    <property type="entry name" value="ShlB"/>
    <property type="match status" value="1"/>
</dbReference>
<dbReference type="Gene3D" id="2.40.160.50">
    <property type="entry name" value="membrane protein fhac: a member of the omp85/tpsb transporter family"/>
    <property type="match status" value="1"/>
</dbReference>
<keyword evidence="3" id="KW-0998">Cell outer membrane</keyword>
<evidence type="ECO:0000313" key="8">
    <source>
        <dbReference type="EMBL" id="WGV29102.1"/>
    </source>
</evidence>
<keyword evidence="5" id="KW-0732">Signal</keyword>
<dbReference type="InterPro" id="IPR051544">
    <property type="entry name" value="TPS_OM_transporter"/>
</dbReference>
<evidence type="ECO:0000256" key="3">
    <source>
        <dbReference type="ARBA" id="ARBA00023237"/>
    </source>
</evidence>
<feature type="signal peptide" evidence="5">
    <location>
        <begin position="1"/>
        <end position="28"/>
    </location>
</feature>
<name>A0AAJ6NYR9_9CYAN</name>
<protein>
    <submittedName>
        <fullName evidence="8">ShlB/FhaC/HecB family hemolysin secretion/activation protein</fullName>
    </submittedName>
</protein>
<evidence type="ECO:0000259" key="6">
    <source>
        <dbReference type="Pfam" id="PF03865"/>
    </source>
</evidence>
<dbReference type="InterPro" id="IPR013686">
    <property type="entry name" value="Polypept-transport_assoc_ShlB"/>
</dbReference>
<accession>A0AAJ6NYR9</accession>
<dbReference type="InterPro" id="IPR005565">
    <property type="entry name" value="Hemolysn_activator_HlyB_C"/>
</dbReference>